<protein>
    <recommendedName>
        <fullName evidence="2">DUF551 domain-containing protein</fullName>
    </recommendedName>
</protein>
<name>A0A6J7WTM1_9CAUD</name>
<proteinExistence type="predicted"/>
<evidence type="ECO:0000313" key="1">
    <source>
        <dbReference type="EMBL" id="CAB5220158.1"/>
    </source>
</evidence>
<organism evidence="1">
    <name type="scientific">uncultured Caudovirales phage</name>
    <dbReference type="NCBI Taxonomy" id="2100421"/>
    <lineage>
        <taxon>Viruses</taxon>
        <taxon>Duplodnaviria</taxon>
        <taxon>Heunggongvirae</taxon>
        <taxon>Uroviricota</taxon>
        <taxon>Caudoviricetes</taxon>
        <taxon>Peduoviridae</taxon>
        <taxon>Maltschvirus</taxon>
        <taxon>Maltschvirus maltsch</taxon>
    </lineage>
</organism>
<sequence length="95" mass="11092">MNEPAKCHCGSISWECRVEEGRYVCCSCKRPLWQPMETAPKDGRTILVYGHWAVDNSVPDIAFAYWDEDARFWIFDAEEMLTMLYWMPLPDGPRA</sequence>
<dbReference type="EMBL" id="LR798279">
    <property type="protein sequence ID" value="CAB5220158.1"/>
    <property type="molecule type" value="Genomic_DNA"/>
</dbReference>
<evidence type="ECO:0008006" key="2">
    <source>
        <dbReference type="Google" id="ProtNLM"/>
    </source>
</evidence>
<gene>
    <name evidence="1" type="ORF">UFOVP231_75</name>
</gene>
<accession>A0A6J7WTM1</accession>
<reference evidence="1" key="1">
    <citation type="submission" date="2020-05" db="EMBL/GenBank/DDBJ databases">
        <authorList>
            <person name="Chiriac C."/>
            <person name="Salcher M."/>
            <person name="Ghai R."/>
            <person name="Kavagutti S V."/>
        </authorList>
    </citation>
    <scope>NUCLEOTIDE SEQUENCE</scope>
</reference>